<feature type="compositionally biased region" description="Basic and acidic residues" evidence="1">
    <location>
        <begin position="15"/>
        <end position="24"/>
    </location>
</feature>
<evidence type="ECO:0000313" key="2">
    <source>
        <dbReference type="EMBL" id="KKK97804.1"/>
    </source>
</evidence>
<protein>
    <submittedName>
        <fullName evidence="2">Uncharacterized protein</fullName>
    </submittedName>
</protein>
<sequence length="36" mass="3924">NCPTTSVQITNQGNPDDHFRDTTKTVKGGMDLDGIF</sequence>
<accession>A0A0F9C5Q6</accession>
<comment type="caution">
    <text evidence="2">The sequence shown here is derived from an EMBL/GenBank/DDBJ whole genome shotgun (WGS) entry which is preliminary data.</text>
</comment>
<feature type="non-terminal residue" evidence="2">
    <location>
        <position position="1"/>
    </location>
</feature>
<feature type="region of interest" description="Disordered" evidence="1">
    <location>
        <begin position="1"/>
        <end position="36"/>
    </location>
</feature>
<proteinExistence type="predicted"/>
<dbReference type="AlphaFoldDB" id="A0A0F9C5Q6"/>
<evidence type="ECO:0000256" key="1">
    <source>
        <dbReference type="SAM" id="MobiDB-lite"/>
    </source>
</evidence>
<dbReference type="EMBL" id="LAZR01045886">
    <property type="protein sequence ID" value="KKK97804.1"/>
    <property type="molecule type" value="Genomic_DNA"/>
</dbReference>
<feature type="compositionally biased region" description="Polar residues" evidence="1">
    <location>
        <begin position="1"/>
        <end position="14"/>
    </location>
</feature>
<gene>
    <name evidence="2" type="ORF">LCGC14_2649110</name>
</gene>
<reference evidence="2" key="1">
    <citation type="journal article" date="2015" name="Nature">
        <title>Complex archaea that bridge the gap between prokaryotes and eukaryotes.</title>
        <authorList>
            <person name="Spang A."/>
            <person name="Saw J.H."/>
            <person name="Jorgensen S.L."/>
            <person name="Zaremba-Niedzwiedzka K."/>
            <person name="Martijn J."/>
            <person name="Lind A.E."/>
            <person name="van Eijk R."/>
            <person name="Schleper C."/>
            <person name="Guy L."/>
            <person name="Ettema T.J."/>
        </authorList>
    </citation>
    <scope>NUCLEOTIDE SEQUENCE</scope>
</reference>
<name>A0A0F9C5Q6_9ZZZZ</name>
<organism evidence="2">
    <name type="scientific">marine sediment metagenome</name>
    <dbReference type="NCBI Taxonomy" id="412755"/>
    <lineage>
        <taxon>unclassified sequences</taxon>
        <taxon>metagenomes</taxon>
        <taxon>ecological metagenomes</taxon>
    </lineage>
</organism>